<dbReference type="Proteomes" id="UP000235965">
    <property type="component" value="Unassembled WGS sequence"/>
</dbReference>
<dbReference type="GO" id="GO:0008233">
    <property type="term" value="F:peptidase activity"/>
    <property type="evidence" value="ECO:0007669"/>
    <property type="project" value="TreeGrafter"/>
</dbReference>
<name>A0A2J7PQR7_9NEOP</name>
<feature type="domain" description="Beta-lactamase-related" evidence="3">
    <location>
        <begin position="90"/>
        <end position="364"/>
    </location>
</feature>
<evidence type="ECO:0000259" key="3">
    <source>
        <dbReference type="Pfam" id="PF00144"/>
    </source>
</evidence>
<evidence type="ECO:0000313" key="5">
    <source>
        <dbReference type="Proteomes" id="UP000235965"/>
    </source>
</evidence>
<accession>A0A2J7PQR7</accession>
<evidence type="ECO:0000313" key="4">
    <source>
        <dbReference type="EMBL" id="PNF18683.1"/>
    </source>
</evidence>
<protein>
    <submittedName>
        <fullName evidence="4">Serine beta-lactamase-like protein LACTB, mitochondrial</fullName>
    </submittedName>
</protein>
<evidence type="ECO:0000256" key="1">
    <source>
        <dbReference type="SAM" id="MobiDB-lite"/>
    </source>
</evidence>
<dbReference type="InterPro" id="IPR012338">
    <property type="entry name" value="Beta-lactam/transpept-like"/>
</dbReference>
<evidence type="ECO:0000256" key="2">
    <source>
        <dbReference type="SAM" id="Phobius"/>
    </source>
</evidence>
<dbReference type="PANTHER" id="PTHR46520">
    <property type="entry name" value="SERINE BETA-LACTAMASE-LIKE PROTEIN LACTB, MITOCHONDRIAL"/>
    <property type="match status" value="1"/>
</dbReference>
<dbReference type="GO" id="GO:0006508">
    <property type="term" value="P:proteolysis"/>
    <property type="evidence" value="ECO:0007669"/>
    <property type="project" value="TreeGrafter"/>
</dbReference>
<reference evidence="4 5" key="1">
    <citation type="submission" date="2017-12" db="EMBL/GenBank/DDBJ databases">
        <title>Hemimetabolous genomes reveal molecular basis of termite eusociality.</title>
        <authorList>
            <person name="Harrison M.C."/>
            <person name="Jongepier E."/>
            <person name="Robertson H.M."/>
            <person name="Arning N."/>
            <person name="Bitard-Feildel T."/>
            <person name="Chao H."/>
            <person name="Childers C.P."/>
            <person name="Dinh H."/>
            <person name="Doddapaneni H."/>
            <person name="Dugan S."/>
            <person name="Gowin J."/>
            <person name="Greiner C."/>
            <person name="Han Y."/>
            <person name="Hu H."/>
            <person name="Hughes D.S.T."/>
            <person name="Huylmans A.-K."/>
            <person name="Kemena C."/>
            <person name="Kremer L.P.M."/>
            <person name="Lee S.L."/>
            <person name="Lopez-Ezquerra A."/>
            <person name="Mallet L."/>
            <person name="Monroy-Kuhn J.M."/>
            <person name="Moser A."/>
            <person name="Murali S.C."/>
            <person name="Muzny D.M."/>
            <person name="Otani S."/>
            <person name="Piulachs M.-D."/>
            <person name="Poelchau M."/>
            <person name="Qu J."/>
            <person name="Schaub F."/>
            <person name="Wada-Katsumata A."/>
            <person name="Worley K.C."/>
            <person name="Xie Q."/>
            <person name="Ylla G."/>
            <person name="Poulsen M."/>
            <person name="Gibbs R.A."/>
            <person name="Schal C."/>
            <person name="Richards S."/>
            <person name="Belles X."/>
            <person name="Korb J."/>
            <person name="Bornberg-Bauer E."/>
        </authorList>
    </citation>
    <scope>NUCLEOTIDE SEQUENCE [LARGE SCALE GENOMIC DNA]</scope>
    <source>
        <tissue evidence="4">Whole body</tissue>
    </source>
</reference>
<keyword evidence="2" id="KW-0812">Transmembrane</keyword>
<dbReference type="Gene3D" id="3.40.710.10">
    <property type="entry name" value="DD-peptidase/beta-lactamase superfamily"/>
    <property type="match status" value="1"/>
</dbReference>
<dbReference type="Pfam" id="PF00144">
    <property type="entry name" value="Beta-lactamase"/>
    <property type="match status" value="1"/>
</dbReference>
<keyword evidence="2" id="KW-0472">Membrane</keyword>
<dbReference type="GO" id="GO:0005739">
    <property type="term" value="C:mitochondrion"/>
    <property type="evidence" value="ECO:0007669"/>
    <property type="project" value="TreeGrafter"/>
</dbReference>
<keyword evidence="2" id="KW-1133">Transmembrane helix</keyword>
<comment type="caution">
    <text evidence="4">The sequence shown here is derived from an EMBL/GenBank/DDBJ whole genome shotgun (WGS) entry which is preliminary data.</text>
</comment>
<feature type="transmembrane region" description="Helical" evidence="2">
    <location>
        <begin position="478"/>
        <end position="500"/>
    </location>
</feature>
<dbReference type="EMBL" id="NEVH01022635">
    <property type="protein sequence ID" value="PNF18683.1"/>
    <property type="molecule type" value="Genomic_DNA"/>
</dbReference>
<gene>
    <name evidence="4" type="ORF">B7P43_G04995</name>
</gene>
<dbReference type="PANTHER" id="PTHR46520:SF1">
    <property type="entry name" value="SERINE BETA-LACTAMASE-LIKE PROTEIN LACTB, MITOCHONDRIAL"/>
    <property type="match status" value="1"/>
</dbReference>
<proteinExistence type="predicted"/>
<dbReference type="AlphaFoldDB" id="A0A2J7PQR7"/>
<organism evidence="4 5">
    <name type="scientific">Cryptotermes secundus</name>
    <dbReference type="NCBI Taxonomy" id="105785"/>
    <lineage>
        <taxon>Eukaryota</taxon>
        <taxon>Metazoa</taxon>
        <taxon>Ecdysozoa</taxon>
        <taxon>Arthropoda</taxon>
        <taxon>Hexapoda</taxon>
        <taxon>Insecta</taxon>
        <taxon>Pterygota</taxon>
        <taxon>Neoptera</taxon>
        <taxon>Polyneoptera</taxon>
        <taxon>Dictyoptera</taxon>
        <taxon>Blattodea</taxon>
        <taxon>Blattoidea</taxon>
        <taxon>Termitoidae</taxon>
        <taxon>Kalotermitidae</taxon>
        <taxon>Cryptotermitinae</taxon>
        <taxon>Cryptotermes</taxon>
    </lineage>
</organism>
<dbReference type="OrthoDB" id="8191115at2759"/>
<sequence>MYRKVGYVFGAAVGSFAVICGFKNQYLKDSNDELQFIQAANAQDVRKEIENNERNVLLSPSVSAAGYEKQNISLQNTIRKARDLAYRKKDEVGAPGLVIGVSINGKIVWAEGLGMADVENRVPCHPDTVMRIASISKSMTMAVVAKLWEDGKLDLDKPVQYYVPSFPEKTFNKEEVTITTRQLVSHLAGIRHYEKATSNNKNNRNNDKEIVSKEIKDKRNKTQANSAADRKDSSSTDQFEADKEFYSKERFATVQDALKIFQDDDLMFKPGTSFLYSTHGWTLVSAVVEAAASEPFPDVMRKFFQVMGLKHTYLDVAEPLIYNRSRYYSRNGSGNLKNVPYVDNSCKWAGGGLLSTVGDLLLFGNAMLYSYQWRSELNKSYPPDYLSHCRLCGVCSQEQRGIGDVVTVMVWAGWLFRHAKNMEVVMFRHLLWGTPVVLLVLLAFCWWFQIKYLIPLPYLWTVNWHTTHPQFRTLCQCFLLLSLWFPRVVTSVFHVGSLLLL</sequence>
<feature type="region of interest" description="Disordered" evidence="1">
    <location>
        <begin position="194"/>
        <end position="236"/>
    </location>
</feature>
<dbReference type="GO" id="GO:0019216">
    <property type="term" value="P:regulation of lipid metabolic process"/>
    <property type="evidence" value="ECO:0007669"/>
    <property type="project" value="TreeGrafter"/>
</dbReference>
<feature type="transmembrane region" description="Helical" evidence="2">
    <location>
        <begin position="430"/>
        <end position="450"/>
    </location>
</feature>
<dbReference type="InterPro" id="IPR052794">
    <property type="entry name" value="Mito_Ser_Protease_LACTB"/>
</dbReference>
<dbReference type="InterPro" id="IPR001466">
    <property type="entry name" value="Beta-lactam-related"/>
</dbReference>
<feature type="compositionally biased region" description="Basic and acidic residues" evidence="1">
    <location>
        <begin position="204"/>
        <end position="217"/>
    </location>
</feature>
<dbReference type="SUPFAM" id="SSF56601">
    <property type="entry name" value="beta-lactamase/transpeptidase-like"/>
    <property type="match status" value="1"/>
</dbReference>
<keyword evidence="5" id="KW-1185">Reference proteome</keyword>